<accession>A0A1L3FAY1</accession>
<dbReference type="EMBL" id="CP017637">
    <property type="protein sequence ID" value="APG10460.1"/>
    <property type="molecule type" value="Genomic_DNA"/>
</dbReference>
<protein>
    <submittedName>
        <fullName evidence="1">Uncharacterized protein</fullName>
    </submittedName>
</protein>
<dbReference type="Proteomes" id="UP000181962">
    <property type="component" value="Chromosome"/>
</dbReference>
<evidence type="ECO:0000313" key="2">
    <source>
        <dbReference type="Proteomes" id="UP000181962"/>
    </source>
</evidence>
<dbReference type="RefSeq" id="WP_155795059.1">
    <property type="nucleotide sequence ID" value="NZ_CP017637.1"/>
</dbReference>
<evidence type="ECO:0000313" key="1">
    <source>
        <dbReference type="EMBL" id="APG10460.1"/>
    </source>
</evidence>
<sequence length="56" mass="6579">MTDGEAYRELMDLLKERRPGWDSKAKSIIIDRLYGDVESLITASLPILRRRMQLEQ</sequence>
<name>A0A1L3FAY1_BRAJP</name>
<gene>
    <name evidence="1" type="ORF">BKD09_19200</name>
</gene>
<reference evidence="1 2" key="1">
    <citation type="submission" date="2016-11" db="EMBL/GenBank/DDBJ databases">
        <title>Complete Genome Sequence of Bradyrhizobium sp. strain J5, an isolated from soybean nodule in Hokkaido.</title>
        <authorList>
            <person name="Kanehara K."/>
        </authorList>
    </citation>
    <scope>NUCLEOTIDE SEQUENCE [LARGE SCALE GENOMIC DNA]</scope>
    <source>
        <strain evidence="1 2">J5</strain>
    </source>
</reference>
<organism evidence="1 2">
    <name type="scientific">Bradyrhizobium japonicum</name>
    <dbReference type="NCBI Taxonomy" id="375"/>
    <lineage>
        <taxon>Bacteria</taxon>
        <taxon>Pseudomonadati</taxon>
        <taxon>Pseudomonadota</taxon>
        <taxon>Alphaproteobacteria</taxon>
        <taxon>Hyphomicrobiales</taxon>
        <taxon>Nitrobacteraceae</taxon>
        <taxon>Bradyrhizobium</taxon>
    </lineage>
</organism>
<dbReference type="AlphaFoldDB" id="A0A1L3FAY1"/>
<proteinExistence type="predicted"/>